<evidence type="ECO:0000256" key="2">
    <source>
        <dbReference type="ARBA" id="ARBA00007333"/>
    </source>
</evidence>
<dbReference type="STRING" id="13370.A0A448YHH2"/>
<dbReference type="GO" id="GO:0015078">
    <property type="term" value="F:proton transmembrane transporter activity"/>
    <property type="evidence" value="ECO:0007669"/>
    <property type="project" value="InterPro"/>
</dbReference>
<evidence type="ECO:0000256" key="4">
    <source>
        <dbReference type="ARBA" id="ARBA00022547"/>
    </source>
</evidence>
<evidence type="ECO:0000256" key="7">
    <source>
        <dbReference type="ARBA" id="ARBA00023065"/>
    </source>
</evidence>
<evidence type="ECO:0000256" key="3">
    <source>
        <dbReference type="ARBA" id="ARBA00022448"/>
    </source>
</evidence>
<keyword evidence="9" id="KW-0472">Membrane</keyword>
<dbReference type="OrthoDB" id="2125027at2759"/>
<evidence type="ECO:0000256" key="11">
    <source>
        <dbReference type="RuleBase" id="RU367005"/>
    </source>
</evidence>
<dbReference type="InParanoid" id="A0A448YHH2"/>
<comment type="function">
    <text evidence="11">Subunit e, of the mitochondrial membrane ATP synthase complex (F(1)F(0) ATP synthase or Complex V) that produces ATP from ADP in the presence of a proton gradient across the membrane which is generated by electron transport complexes of the respiratory chain. ATP synthase complex consist of a soluble F(1) head domain - the catalytic core - and a membrane F(1) domain - the membrane proton channel. These two domains are linked by a central stalk rotating inside the F(1) region and a stationary peripheral stalk. During catalysis, ATP synthesis in the catalytic domain of F(1) is coupled via a rotary mechanism of the central stalk subunits to proton translocation. In vivo, can only synthesize ATP although its ATP hydrolase activity can be activated artificially in vitro. Part of the complex F(0) domain.</text>
</comment>
<dbReference type="InterPro" id="IPR008386">
    <property type="entry name" value="ATP_synth_F0_esu_mt"/>
</dbReference>
<evidence type="ECO:0000256" key="5">
    <source>
        <dbReference type="ARBA" id="ARBA00022781"/>
    </source>
</evidence>
<dbReference type="GO" id="GO:0015986">
    <property type="term" value="P:proton motive force-driven ATP synthesis"/>
    <property type="evidence" value="ECO:0007669"/>
    <property type="project" value="InterPro"/>
</dbReference>
<sequence>MTTLNVLRYTALGAGLVYGFIHVESLKKKGKVEVEKYQFERQEKLVEDAKKEWKLQHPSKAPQGGKIDLSKSDLDWAQVVDDAIKTLDAA</sequence>
<gene>
    <name evidence="12" type="ORF">BRENAR_LOCUS1104</name>
</gene>
<keyword evidence="8 11" id="KW-0496">Mitochondrion</keyword>
<keyword evidence="13" id="KW-1185">Reference proteome</keyword>
<dbReference type="GO" id="GO:0005743">
    <property type="term" value="C:mitochondrial inner membrane"/>
    <property type="evidence" value="ECO:0007669"/>
    <property type="project" value="UniProtKB-SubCell"/>
</dbReference>
<keyword evidence="10 11" id="KW-0066">ATP synthesis</keyword>
<comment type="subcellular location">
    <subcellularLocation>
        <location evidence="1 11">Mitochondrion inner membrane</location>
    </subcellularLocation>
</comment>
<dbReference type="EMBL" id="CAACVR010000003">
    <property type="protein sequence ID" value="VEU20369.1"/>
    <property type="molecule type" value="Genomic_DNA"/>
</dbReference>
<keyword evidence="7 11" id="KW-0406">Ion transport</keyword>
<accession>A0A448YHH2</accession>
<keyword evidence="4 11" id="KW-0138">CF(0)</keyword>
<name>A0A448YHH2_BRENA</name>
<protein>
    <recommendedName>
        <fullName evidence="11">ATP synthase F(0) complex subunit e, mitochondrial</fullName>
    </recommendedName>
</protein>
<organism evidence="12 13">
    <name type="scientific">Brettanomyces naardenensis</name>
    <name type="common">Yeast</name>
    <dbReference type="NCBI Taxonomy" id="13370"/>
    <lineage>
        <taxon>Eukaryota</taxon>
        <taxon>Fungi</taxon>
        <taxon>Dikarya</taxon>
        <taxon>Ascomycota</taxon>
        <taxon>Saccharomycotina</taxon>
        <taxon>Pichiomycetes</taxon>
        <taxon>Pichiales</taxon>
        <taxon>Pichiaceae</taxon>
        <taxon>Brettanomyces</taxon>
    </lineage>
</organism>
<proteinExistence type="inferred from homology"/>
<dbReference type="AlphaFoldDB" id="A0A448YHH2"/>
<dbReference type="Proteomes" id="UP000290900">
    <property type="component" value="Unassembled WGS sequence"/>
</dbReference>
<evidence type="ECO:0000256" key="8">
    <source>
        <dbReference type="ARBA" id="ARBA00023128"/>
    </source>
</evidence>
<evidence type="ECO:0000256" key="10">
    <source>
        <dbReference type="ARBA" id="ARBA00023310"/>
    </source>
</evidence>
<evidence type="ECO:0000313" key="12">
    <source>
        <dbReference type="EMBL" id="VEU20369.1"/>
    </source>
</evidence>
<dbReference type="FunCoup" id="A0A448YHH2">
    <property type="interactions" value="126"/>
</dbReference>
<dbReference type="Pfam" id="PF05680">
    <property type="entry name" value="ATP-synt_E"/>
    <property type="match status" value="1"/>
</dbReference>
<dbReference type="GO" id="GO:0045259">
    <property type="term" value="C:proton-transporting ATP synthase complex"/>
    <property type="evidence" value="ECO:0007669"/>
    <property type="project" value="UniProtKB-UniRule"/>
</dbReference>
<evidence type="ECO:0000313" key="13">
    <source>
        <dbReference type="Proteomes" id="UP000290900"/>
    </source>
</evidence>
<comment type="subunit">
    <text evidence="11">F-type ATPases have 2 components, CF(1) - the catalytic core - and CF(0) - the membrane proton channel. CF(1) and CF(0) have multiple subunits.</text>
</comment>
<reference evidence="12 13" key="1">
    <citation type="submission" date="2018-12" db="EMBL/GenBank/DDBJ databases">
        <authorList>
            <person name="Tiukova I."/>
            <person name="Dainat J."/>
        </authorList>
    </citation>
    <scope>NUCLEOTIDE SEQUENCE [LARGE SCALE GENOMIC DNA]</scope>
</reference>
<evidence type="ECO:0000256" key="6">
    <source>
        <dbReference type="ARBA" id="ARBA00022792"/>
    </source>
</evidence>
<evidence type="ECO:0000256" key="9">
    <source>
        <dbReference type="ARBA" id="ARBA00023136"/>
    </source>
</evidence>
<keyword evidence="5 11" id="KW-0375">Hydrogen ion transport</keyword>
<evidence type="ECO:0000256" key="1">
    <source>
        <dbReference type="ARBA" id="ARBA00004273"/>
    </source>
</evidence>
<comment type="similarity">
    <text evidence="2 11">Belongs to the ATPase e subunit family.</text>
</comment>
<keyword evidence="3 11" id="KW-0813">Transport</keyword>
<keyword evidence="6 11" id="KW-0999">Mitochondrion inner membrane</keyword>